<organism evidence="3">
    <name type="scientific">Solanum lycopersicum</name>
    <name type="common">Tomato</name>
    <name type="synonym">Lycopersicon esculentum</name>
    <dbReference type="NCBI Taxonomy" id="4081"/>
    <lineage>
        <taxon>Eukaryota</taxon>
        <taxon>Viridiplantae</taxon>
        <taxon>Streptophyta</taxon>
        <taxon>Embryophyta</taxon>
        <taxon>Tracheophyta</taxon>
        <taxon>Spermatophyta</taxon>
        <taxon>Magnoliopsida</taxon>
        <taxon>eudicotyledons</taxon>
        <taxon>Gunneridae</taxon>
        <taxon>Pentapetalae</taxon>
        <taxon>asterids</taxon>
        <taxon>lamiids</taxon>
        <taxon>Solanales</taxon>
        <taxon>Solanaceae</taxon>
        <taxon>Solanoideae</taxon>
        <taxon>Solaneae</taxon>
        <taxon>Solanum</taxon>
        <taxon>Solanum subgen. Lycopersicon</taxon>
    </lineage>
</organism>
<dbReference type="InParanoid" id="A0A3Q7GNX1"/>
<reference evidence="3" key="1">
    <citation type="journal article" date="2012" name="Nature">
        <title>The tomato genome sequence provides insights into fleshy fruit evolution.</title>
        <authorList>
            <consortium name="Tomato Genome Consortium"/>
        </authorList>
    </citation>
    <scope>NUCLEOTIDE SEQUENCE [LARGE SCALE GENOMIC DNA]</scope>
    <source>
        <strain evidence="3">cv. Heinz 1706</strain>
    </source>
</reference>
<dbReference type="Pfam" id="PF00538">
    <property type="entry name" value="Linker_histone"/>
    <property type="match status" value="1"/>
</dbReference>
<dbReference type="InterPro" id="IPR036388">
    <property type="entry name" value="WH-like_DNA-bd_sf"/>
</dbReference>
<feature type="domain" description="H15" evidence="2">
    <location>
        <begin position="24"/>
        <end position="70"/>
    </location>
</feature>
<proteinExistence type="predicted"/>
<evidence type="ECO:0000313" key="3">
    <source>
        <dbReference type="EnsemblPlants" id="Solyc06g009765.1.1"/>
    </source>
</evidence>
<name>A0A3Q7GNX1_SOLLC</name>
<dbReference type="GO" id="GO:0000786">
    <property type="term" value="C:nucleosome"/>
    <property type="evidence" value="ECO:0007669"/>
    <property type="project" value="InterPro"/>
</dbReference>
<dbReference type="InterPro" id="IPR005818">
    <property type="entry name" value="Histone_H1/H5_H15"/>
</dbReference>
<accession>A0A3Q7GNX1</accession>
<dbReference type="STRING" id="4081.A0A3Q7GNX1"/>
<evidence type="ECO:0000259" key="2">
    <source>
        <dbReference type="PROSITE" id="PS51504"/>
    </source>
</evidence>
<keyword evidence="4" id="KW-1185">Reference proteome</keyword>
<dbReference type="OMA" id="TKSMSIA"/>
<sequence>MKHKNTETKSMSIAMKASNSSSNVHPPYLQMIIEAIPKDQNGLSQPTIAKFIKAKYKQFLPPNFKKFLFV</sequence>
<reference evidence="3" key="2">
    <citation type="submission" date="2019-01" db="UniProtKB">
        <authorList>
            <consortium name="EnsemblPlants"/>
        </authorList>
    </citation>
    <scope>IDENTIFICATION</scope>
    <source>
        <strain evidence="3">cv. Heinz 1706</strain>
    </source>
</reference>
<dbReference type="Gene3D" id="1.10.10.10">
    <property type="entry name" value="Winged helix-like DNA-binding domain superfamily/Winged helix DNA-binding domain"/>
    <property type="match status" value="1"/>
</dbReference>
<dbReference type="EnsemblPlants" id="Solyc06g009765.1.1">
    <property type="protein sequence ID" value="Solyc06g009765.1.1"/>
    <property type="gene ID" value="Solyc06g009765.1"/>
</dbReference>
<dbReference type="InterPro" id="IPR036390">
    <property type="entry name" value="WH_DNA-bd_sf"/>
</dbReference>
<dbReference type="Gramene" id="Solyc06g009765.1.1">
    <property type="protein sequence ID" value="Solyc06g009765.1.1"/>
    <property type="gene ID" value="Solyc06g009765.1"/>
</dbReference>
<evidence type="ECO:0000313" key="4">
    <source>
        <dbReference type="Proteomes" id="UP000004994"/>
    </source>
</evidence>
<evidence type="ECO:0000256" key="1">
    <source>
        <dbReference type="SAM" id="MobiDB-lite"/>
    </source>
</evidence>
<dbReference type="PROSITE" id="PS51504">
    <property type="entry name" value="H15"/>
    <property type="match status" value="1"/>
</dbReference>
<feature type="region of interest" description="Disordered" evidence="1">
    <location>
        <begin position="1"/>
        <end position="22"/>
    </location>
</feature>
<dbReference type="SUPFAM" id="SSF46785">
    <property type="entry name" value="Winged helix' DNA-binding domain"/>
    <property type="match status" value="1"/>
</dbReference>
<dbReference type="GO" id="GO:0003677">
    <property type="term" value="F:DNA binding"/>
    <property type="evidence" value="ECO:0007669"/>
    <property type="project" value="InterPro"/>
</dbReference>
<dbReference type="AlphaFoldDB" id="A0A3Q7GNX1"/>
<dbReference type="GO" id="GO:0006334">
    <property type="term" value="P:nucleosome assembly"/>
    <property type="evidence" value="ECO:0007669"/>
    <property type="project" value="InterPro"/>
</dbReference>
<dbReference type="Proteomes" id="UP000004994">
    <property type="component" value="Chromosome 6"/>
</dbReference>
<protein>
    <recommendedName>
        <fullName evidence="2">H15 domain-containing protein</fullName>
    </recommendedName>
</protein>